<dbReference type="PANTHER" id="PTHR11560">
    <property type="entry name" value="39S RIBOSOMAL PROTEIN L10, MITOCHONDRIAL"/>
    <property type="match status" value="1"/>
</dbReference>
<keyword evidence="3" id="KW-1185">Reference proteome</keyword>
<name>A0AAE0PHP2_SORBR</name>
<evidence type="ECO:0008006" key="4">
    <source>
        <dbReference type="Google" id="ProtNLM"/>
    </source>
</evidence>
<dbReference type="Gene3D" id="3.30.70.1730">
    <property type="match status" value="1"/>
</dbReference>
<evidence type="ECO:0000313" key="2">
    <source>
        <dbReference type="EMBL" id="KAK3400201.1"/>
    </source>
</evidence>
<dbReference type="Proteomes" id="UP001281003">
    <property type="component" value="Unassembled WGS sequence"/>
</dbReference>
<dbReference type="SUPFAM" id="SSF160369">
    <property type="entry name" value="Ribosomal protein L10-like"/>
    <property type="match status" value="1"/>
</dbReference>
<protein>
    <recommendedName>
        <fullName evidence="4">Ribosomal protein YmL11, mitochondrial</fullName>
    </recommendedName>
</protein>
<reference evidence="2" key="1">
    <citation type="journal article" date="2023" name="Mol. Phylogenet. Evol.">
        <title>Genome-scale phylogeny and comparative genomics of the fungal order Sordariales.</title>
        <authorList>
            <person name="Hensen N."/>
            <person name="Bonometti L."/>
            <person name="Westerberg I."/>
            <person name="Brannstrom I.O."/>
            <person name="Guillou S."/>
            <person name="Cros-Aarteil S."/>
            <person name="Calhoun S."/>
            <person name="Haridas S."/>
            <person name="Kuo A."/>
            <person name="Mondo S."/>
            <person name="Pangilinan J."/>
            <person name="Riley R."/>
            <person name="LaButti K."/>
            <person name="Andreopoulos B."/>
            <person name="Lipzen A."/>
            <person name="Chen C."/>
            <person name="Yan M."/>
            <person name="Daum C."/>
            <person name="Ng V."/>
            <person name="Clum A."/>
            <person name="Steindorff A."/>
            <person name="Ohm R.A."/>
            <person name="Martin F."/>
            <person name="Silar P."/>
            <person name="Natvig D.O."/>
            <person name="Lalanne C."/>
            <person name="Gautier V."/>
            <person name="Ament-Velasquez S.L."/>
            <person name="Kruys A."/>
            <person name="Hutchinson M.I."/>
            <person name="Powell A.J."/>
            <person name="Barry K."/>
            <person name="Miller A.N."/>
            <person name="Grigoriev I.V."/>
            <person name="Debuchy R."/>
            <person name="Gladieux P."/>
            <person name="Hiltunen Thoren M."/>
            <person name="Johannesson H."/>
        </authorList>
    </citation>
    <scope>NUCLEOTIDE SEQUENCE</scope>
    <source>
        <strain evidence="2">FGSC 1904</strain>
    </source>
</reference>
<comment type="similarity">
    <text evidence="1">Belongs to the universal ribosomal protein uL10 family.</text>
</comment>
<proteinExistence type="inferred from homology"/>
<dbReference type="EMBL" id="JAUTDP010000004">
    <property type="protein sequence ID" value="KAK3400201.1"/>
    <property type="molecule type" value="Genomic_DNA"/>
</dbReference>
<accession>A0AAE0PHP2</accession>
<dbReference type="AlphaFoldDB" id="A0AAE0PHP2"/>
<reference evidence="2" key="2">
    <citation type="submission" date="2023-07" db="EMBL/GenBank/DDBJ databases">
        <authorList>
            <consortium name="Lawrence Berkeley National Laboratory"/>
            <person name="Haridas S."/>
            <person name="Hensen N."/>
            <person name="Bonometti L."/>
            <person name="Westerberg I."/>
            <person name="Brannstrom I.O."/>
            <person name="Guillou S."/>
            <person name="Cros-Aarteil S."/>
            <person name="Calhoun S."/>
            <person name="Kuo A."/>
            <person name="Mondo S."/>
            <person name="Pangilinan J."/>
            <person name="Riley R."/>
            <person name="LaButti K."/>
            <person name="Andreopoulos B."/>
            <person name="Lipzen A."/>
            <person name="Chen C."/>
            <person name="Yanf M."/>
            <person name="Daum C."/>
            <person name="Ng V."/>
            <person name="Clum A."/>
            <person name="Steindorff A."/>
            <person name="Ohm R."/>
            <person name="Martin F."/>
            <person name="Silar P."/>
            <person name="Natvig D."/>
            <person name="Lalanne C."/>
            <person name="Gautier V."/>
            <person name="Ament-velasquez S.L."/>
            <person name="Kruys A."/>
            <person name="Hutchinson M.I."/>
            <person name="Powell A.J."/>
            <person name="Barry K."/>
            <person name="Miller A.N."/>
            <person name="Grigoriev I.V."/>
            <person name="Debuchy R."/>
            <person name="Gladieux P."/>
            <person name="Thoren M.H."/>
            <person name="Johannesson H."/>
        </authorList>
    </citation>
    <scope>NUCLEOTIDE SEQUENCE</scope>
    <source>
        <strain evidence="2">FGSC 1904</strain>
    </source>
</reference>
<gene>
    <name evidence="2" type="ORF">B0T20DRAFT_408125</name>
</gene>
<sequence length="348" mass="37320">MSLRLSRPAVRGLGSAIQSSSRISSRSAAALIVPSTSTSAFSTASSQRAVAAGHLRLPDDYVPPTQPPSARPVDTRKSQLLRTYTSLLRSTPLMLVFQHNNLTAVEWAAIRRELTLALSKVPVTEGSPNITSKINLQVVRTRIFDVALKTVEFFDPSTVAPTTATTATGTKVPVTYNHDLSKHAWKAVKEATKNPEALEKTVYGQLAPLLVGPVAVLTLPTVSPAHLGAALSILAPSPPAFPAPTRKKNPGYYDLTCQSALQKLLLVGGRIEGKAFDYEGIKWVGGIENGIEGLRAQLVHMLQSAGMGLTSVLEGAGKSLWLTMESRRSVLEEAQNPKKEGEGEEKKE</sequence>
<organism evidence="2 3">
    <name type="scientific">Sordaria brevicollis</name>
    <dbReference type="NCBI Taxonomy" id="83679"/>
    <lineage>
        <taxon>Eukaryota</taxon>
        <taxon>Fungi</taxon>
        <taxon>Dikarya</taxon>
        <taxon>Ascomycota</taxon>
        <taxon>Pezizomycotina</taxon>
        <taxon>Sordariomycetes</taxon>
        <taxon>Sordariomycetidae</taxon>
        <taxon>Sordariales</taxon>
        <taxon>Sordariaceae</taxon>
        <taxon>Sordaria</taxon>
    </lineage>
</organism>
<evidence type="ECO:0000256" key="1">
    <source>
        <dbReference type="ARBA" id="ARBA00008889"/>
    </source>
</evidence>
<comment type="caution">
    <text evidence="2">The sequence shown here is derived from an EMBL/GenBank/DDBJ whole genome shotgun (WGS) entry which is preliminary data.</text>
</comment>
<dbReference type="InterPro" id="IPR047865">
    <property type="entry name" value="Ribosomal_uL10_bac_type"/>
</dbReference>
<dbReference type="InterPro" id="IPR043141">
    <property type="entry name" value="Ribosomal_uL10-like_sf"/>
</dbReference>
<evidence type="ECO:0000313" key="3">
    <source>
        <dbReference type="Proteomes" id="UP001281003"/>
    </source>
</evidence>